<organism evidence="2 3">
    <name type="scientific">Liparis tanakae</name>
    <name type="common">Tanaka's snailfish</name>
    <dbReference type="NCBI Taxonomy" id="230148"/>
    <lineage>
        <taxon>Eukaryota</taxon>
        <taxon>Metazoa</taxon>
        <taxon>Chordata</taxon>
        <taxon>Craniata</taxon>
        <taxon>Vertebrata</taxon>
        <taxon>Euteleostomi</taxon>
        <taxon>Actinopterygii</taxon>
        <taxon>Neopterygii</taxon>
        <taxon>Teleostei</taxon>
        <taxon>Neoteleostei</taxon>
        <taxon>Acanthomorphata</taxon>
        <taxon>Eupercaria</taxon>
        <taxon>Perciformes</taxon>
        <taxon>Cottioidei</taxon>
        <taxon>Cottales</taxon>
        <taxon>Liparidae</taxon>
        <taxon>Liparis</taxon>
    </lineage>
</organism>
<feature type="region of interest" description="Disordered" evidence="1">
    <location>
        <begin position="1"/>
        <end position="42"/>
    </location>
</feature>
<evidence type="ECO:0000313" key="3">
    <source>
        <dbReference type="Proteomes" id="UP000314294"/>
    </source>
</evidence>
<keyword evidence="3" id="KW-1185">Reference proteome</keyword>
<accession>A0A4Z2FXK4</accession>
<sequence>MKRSSRDTCTQEDWAVPFPTEDSKLPDNTHTPTQTRPQDPLQSGVVWVCCPAGQNHVPRDKECTAPLGLSSLL</sequence>
<name>A0A4Z2FXK4_9TELE</name>
<protein>
    <submittedName>
        <fullName evidence="2">Uncharacterized protein</fullName>
    </submittedName>
</protein>
<evidence type="ECO:0000256" key="1">
    <source>
        <dbReference type="SAM" id="MobiDB-lite"/>
    </source>
</evidence>
<gene>
    <name evidence="2" type="ORF">EYF80_044504</name>
</gene>
<feature type="compositionally biased region" description="Polar residues" evidence="1">
    <location>
        <begin position="28"/>
        <end position="41"/>
    </location>
</feature>
<dbReference type="EMBL" id="SRLO01000855">
    <property type="protein sequence ID" value="TNN45274.1"/>
    <property type="molecule type" value="Genomic_DNA"/>
</dbReference>
<proteinExistence type="predicted"/>
<dbReference type="Proteomes" id="UP000314294">
    <property type="component" value="Unassembled WGS sequence"/>
</dbReference>
<evidence type="ECO:0000313" key="2">
    <source>
        <dbReference type="EMBL" id="TNN45274.1"/>
    </source>
</evidence>
<dbReference type="AlphaFoldDB" id="A0A4Z2FXK4"/>
<comment type="caution">
    <text evidence="2">The sequence shown here is derived from an EMBL/GenBank/DDBJ whole genome shotgun (WGS) entry which is preliminary data.</text>
</comment>
<reference evidence="2 3" key="1">
    <citation type="submission" date="2019-03" db="EMBL/GenBank/DDBJ databases">
        <title>First draft genome of Liparis tanakae, snailfish: a comprehensive survey of snailfish specific genes.</title>
        <authorList>
            <person name="Kim W."/>
            <person name="Song I."/>
            <person name="Jeong J.-H."/>
            <person name="Kim D."/>
            <person name="Kim S."/>
            <person name="Ryu S."/>
            <person name="Song J.Y."/>
            <person name="Lee S.K."/>
        </authorList>
    </citation>
    <scope>NUCLEOTIDE SEQUENCE [LARGE SCALE GENOMIC DNA]</scope>
    <source>
        <tissue evidence="2">Muscle</tissue>
    </source>
</reference>